<dbReference type="InterPro" id="IPR058530">
    <property type="entry name" value="Baseplate_J-like_C"/>
</dbReference>
<feature type="domain" description="Baseplate J-like central" evidence="2">
    <location>
        <begin position="204"/>
        <end position="276"/>
    </location>
</feature>
<dbReference type="InterPro" id="IPR014507">
    <property type="entry name" value="Baseplate_assembly_J_pred"/>
</dbReference>
<dbReference type="Pfam" id="PF26078">
    <property type="entry name" value="Baseplate_J_M"/>
    <property type="match status" value="1"/>
</dbReference>
<sequence length="372" mass="39721">MNEDAYPFIQEDAAETIQEILAVHEAITGRKLFPADPERLFLMSLANMIVHQRVLINQTARQNLLRYARGTLLDHMGEMTETKRLQAAPAVTTVEFTLSMPLNSATLIPKGTRIGPQGGGGALYFVTTEVVEIAPGQLKASASAECAVPGTAGNGFEPGILNVLVDPVPFVVSVRNTTESSGGSETESDDAYRERIRTAPESFSTAGPEGAYEYWAKSANPAIVDVGVHSPAEGEVVVLPLLRGGELPTADVLDAVKEAVNDRRVRPLTDHVTVRAPETVPYDIGLTYWVSRSRAADSAAIQAAVAGAVEGYRLWQKSRLGRDINPSELIGRVMAAGALRVNVASPAYTELSALKVAQDGKVNIVYGGLADD</sequence>
<dbReference type="PANTHER" id="PTHR35862:SF1">
    <property type="entry name" value="FELS-2 PROPHAGE PROTEIN"/>
    <property type="match status" value="1"/>
</dbReference>
<dbReference type="PIRSF" id="PIRSF020481">
    <property type="entry name" value="BAP"/>
    <property type="match status" value="1"/>
</dbReference>
<dbReference type="InterPro" id="IPR058531">
    <property type="entry name" value="Baseplate_J_M"/>
</dbReference>
<evidence type="ECO:0000313" key="4">
    <source>
        <dbReference type="EMBL" id="MCY9594279.1"/>
    </source>
</evidence>
<feature type="domain" description="Baseplate protein J-like barrel" evidence="1">
    <location>
        <begin position="94"/>
        <end position="183"/>
    </location>
</feature>
<evidence type="ECO:0000259" key="2">
    <source>
        <dbReference type="Pfam" id="PF26078"/>
    </source>
</evidence>
<dbReference type="Pfam" id="PF04865">
    <property type="entry name" value="Baseplate_J"/>
    <property type="match status" value="1"/>
</dbReference>
<evidence type="ECO:0000313" key="5">
    <source>
        <dbReference type="Proteomes" id="UP001527202"/>
    </source>
</evidence>
<name>A0ABT4FAE4_9BACL</name>
<evidence type="ECO:0000259" key="3">
    <source>
        <dbReference type="Pfam" id="PF26079"/>
    </source>
</evidence>
<accession>A0ABT4FAE4</accession>
<gene>
    <name evidence="4" type="ORF">M5X16_00600</name>
</gene>
<dbReference type="Pfam" id="PF26079">
    <property type="entry name" value="Baseplate_J_C"/>
    <property type="match status" value="1"/>
</dbReference>
<dbReference type="GeneID" id="95375648"/>
<dbReference type="InterPro" id="IPR052726">
    <property type="entry name" value="Phage_Baseplate_Hub"/>
</dbReference>
<organism evidence="4 5">
    <name type="scientific">Paenibacillus chitinolyticus</name>
    <dbReference type="NCBI Taxonomy" id="79263"/>
    <lineage>
        <taxon>Bacteria</taxon>
        <taxon>Bacillati</taxon>
        <taxon>Bacillota</taxon>
        <taxon>Bacilli</taxon>
        <taxon>Bacillales</taxon>
        <taxon>Paenibacillaceae</taxon>
        <taxon>Paenibacillus</taxon>
    </lineage>
</organism>
<comment type="caution">
    <text evidence="4">The sequence shown here is derived from an EMBL/GenBank/DDBJ whole genome shotgun (WGS) entry which is preliminary data.</text>
</comment>
<dbReference type="Proteomes" id="UP001527202">
    <property type="component" value="Unassembled WGS sequence"/>
</dbReference>
<protein>
    <submittedName>
        <fullName evidence="4">Baseplate J/gp47 family protein</fullName>
    </submittedName>
</protein>
<proteinExistence type="predicted"/>
<dbReference type="EMBL" id="JAMDMJ010000001">
    <property type="protein sequence ID" value="MCY9594279.1"/>
    <property type="molecule type" value="Genomic_DNA"/>
</dbReference>
<dbReference type="PANTHER" id="PTHR35862">
    <property type="entry name" value="FELS-2 PROPHAGE PROTEIN"/>
    <property type="match status" value="1"/>
</dbReference>
<dbReference type="InterPro" id="IPR006949">
    <property type="entry name" value="Barrel_Baseplate_J-like"/>
</dbReference>
<dbReference type="RefSeq" id="WP_241688847.1">
    <property type="nucleotide sequence ID" value="NZ_CP026520.1"/>
</dbReference>
<keyword evidence="5" id="KW-1185">Reference proteome</keyword>
<reference evidence="4 5" key="1">
    <citation type="submission" date="2022-05" db="EMBL/GenBank/DDBJ databases">
        <title>Genome Sequencing of Bee-Associated Microbes.</title>
        <authorList>
            <person name="Dunlap C."/>
        </authorList>
    </citation>
    <scope>NUCLEOTIDE SEQUENCE [LARGE SCALE GENOMIC DNA]</scope>
    <source>
        <strain evidence="4 5">NRRL B-23120</strain>
    </source>
</reference>
<feature type="domain" description="Baseplate J-like C-terminal" evidence="3">
    <location>
        <begin position="292"/>
        <end position="364"/>
    </location>
</feature>
<evidence type="ECO:0000259" key="1">
    <source>
        <dbReference type="Pfam" id="PF04865"/>
    </source>
</evidence>